<feature type="transmembrane region" description="Helical" evidence="8">
    <location>
        <begin position="169"/>
        <end position="191"/>
    </location>
</feature>
<keyword evidence="7 8" id="KW-0472">Membrane</keyword>
<feature type="transmembrane region" description="Helical" evidence="8">
    <location>
        <begin position="116"/>
        <end position="135"/>
    </location>
</feature>
<dbReference type="RefSeq" id="WP_066411356.1">
    <property type="nucleotide sequence ID" value="NZ_FKBS01000014.1"/>
</dbReference>
<dbReference type="AlphaFoldDB" id="A0A157NZJ5"/>
<dbReference type="EMBL" id="FKBS01000014">
    <property type="protein sequence ID" value="SAI26658.1"/>
    <property type="molecule type" value="Genomic_DNA"/>
</dbReference>
<dbReference type="PANTHER" id="PTHR42929">
    <property type="entry name" value="INNER MEMBRANE ABC TRANSPORTER PERMEASE PROTEIN YDCU-RELATED-RELATED"/>
    <property type="match status" value="1"/>
</dbReference>
<dbReference type="Proteomes" id="UP000077037">
    <property type="component" value="Unassembled WGS sequence"/>
</dbReference>
<dbReference type="InterPro" id="IPR000515">
    <property type="entry name" value="MetI-like"/>
</dbReference>
<organism evidence="10 11">
    <name type="scientific">Bordetella ansorpii</name>
    <dbReference type="NCBI Taxonomy" id="288768"/>
    <lineage>
        <taxon>Bacteria</taxon>
        <taxon>Pseudomonadati</taxon>
        <taxon>Pseudomonadota</taxon>
        <taxon>Betaproteobacteria</taxon>
        <taxon>Burkholderiales</taxon>
        <taxon>Alcaligenaceae</taxon>
        <taxon>Bordetella</taxon>
    </lineage>
</organism>
<keyword evidence="6 8" id="KW-1133">Transmembrane helix</keyword>
<accession>A0A157NZJ5</accession>
<sequence length="308" mass="33018">MTATTTIPYQAARPARSRRPFIGGALLLPAVVFLAVFLVLPSLVLLAYSVMTPQQGGGMGLPLHLTSYERLLSDPTYQQVILRTLRIALITSALTMALAYPLAMAIAYGHPTFSRIVILMVVMPLLVSVLVRTYGWQVLLANGKTGAINWFLSDMGVQGVMIKLLYTEWAVVIASVHVFLPLMVLPIASSLSRIDPSLTHAARILGASSWRAFRLVTFPLSLPGLAAGLAIVFSLTASSYITPAMIGGRTGAMLGNLLEQQMTTVYDWSMGGAIAVVMVSISLVVNVAINRMVDRRVRSMSSAAGAAK</sequence>
<dbReference type="PROSITE" id="PS50928">
    <property type="entry name" value="ABC_TM1"/>
    <property type="match status" value="1"/>
</dbReference>
<evidence type="ECO:0000256" key="2">
    <source>
        <dbReference type="ARBA" id="ARBA00007069"/>
    </source>
</evidence>
<evidence type="ECO:0000256" key="3">
    <source>
        <dbReference type="ARBA" id="ARBA00022448"/>
    </source>
</evidence>
<dbReference type="InterPro" id="IPR035906">
    <property type="entry name" value="MetI-like_sf"/>
</dbReference>
<keyword evidence="4" id="KW-1003">Cell membrane</keyword>
<proteinExistence type="inferred from homology"/>
<evidence type="ECO:0000313" key="10">
    <source>
        <dbReference type="EMBL" id="SAI26658.1"/>
    </source>
</evidence>
<dbReference type="GO" id="GO:0055085">
    <property type="term" value="P:transmembrane transport"/>
    <property type="evidence" value="ECO:0007669"/>
    <property type="project" value="InterPro"/>
</dbReference>
<reference evidence="10 11" key="1">
    <citation type="submission" date="2016-03" db="EMBL/GenBank/DDBJ databases">
        <authorList>
            <consortium name="Pathogen Informatics"/>
        </authorList>
    </citation>
    <scope>NUCLEOTIDE SEQUENCE [LARGE SCALE GENOMIC DNA]</scope>
    <source>
        <strain evidence="10 11">NCTC13364</strain>
    </source>
</reference>
<feature type="transmembrane region" description="Helical" evidence="8">
    <location>
        <begin position="87"/>
        <end position="109"/>
    </location>
</feature>
<evidence type="ECO:0000256" key="6">
    <source>
        <dbReference type="ARBA" id="ARBA00022989"/>
    </source>
</evidence>
<evidence type="ECO:0000259" key="9">
    <source>
        <dbReference type="PROSITE" id="PS50928"/>
    </source>
</evidence>
<evidence type="ECO:0000256" key="5">
    <source>
        <dbReference type="ARBA" id="ARBA00022692"/>
    </source>
</evidence>
<dbReference type="GO" id="GO:0005886">
    <property type="term" value="C:plasma membrane"/>
    <property type="evidence" value="ECO:0007669"/>
    <property type="project" value="UniProtKB-SubCell"/>
</dbReference>
<feature type="domain" description="ABC transmembrane type-1" evidence="9">
    <location>
        <begin position="81"/>
        <end position="289"/>
    </location>
</feature>
<dbReference type="PANTHER" id="PTHR42929:SF5">
    <property type="entry name" value="ABC TRANSPORTER PERMEASE PROTEIN"/>
    <property type="match status" value="1"/>
</dbReference>
<feature type="transmembrane region" description="Helical" evidence="8">
    <location>
        <begin position="268"/>
        <end position="289"/>
    </location>
</feature>
<evidence type="ECO:0000256" key="4">
    <source>
        <dbReference type="ARBA" id="ARBA00022475"/>
    </source>
</evidence>
<evidence type="ECO:0000256" key="8">
    <source>
        <dbReference type="RuleBase" id="RU363032"/>
    </source>
</evidence>
<evidence type="ECO:0000313" key="11">
    <source>
        <dbReference type="Proteomes" id="UP000077037"/>
    </source>
</evidence>
<dbReference type="Pfam" id="PF00528">
    <property type="entry name" value="BPD_transp_1"/>
    <property type="match status" value="1"/>
</dbReference>
<evidence type="ECO:0000256" key="1">
    <source>
        <dbReference type="ARBA" id="ARBA00004651"/>
    </source>
</evidence>
<dbReference type="Gene3D" id="1.10.3720.10">
    <property type="entry name" value="MetI-like"/>
    <property type="match status" value="1"/>
</dbReference>
<dbReference type="OrthoDB" id="9808619at2"/>
<gene>
    <name evidence="10" type="primary">potH_2</name>
    <name evidence="10" type="ORF">SAMEA1982600_02104</name>
</gene>
<keyword evidence="3 8" id="KW-0813">Transport</keyword>
<protein>
    <submittedName>
        <fullName evidence="10">Putrescine ABC transporter permease</fullName>
    </submittedName>
</protein>
<keyword evidence="5 8" id="KW-0812">Transmembrane</keyword>
<feature type="transmembrane region" description="Helical" evidence="8">
    <location>
        <begin position="212"/>
        <end position="235"/>
    </location>
</feature>
<dbReference type="SUPFAM" id="SSF161098">
    <property type="entry name" value="MetI-like"/>
    <property type="match status" value="1"/>
</dbReference>
<feature type="transmembrane region" description="Helical" evidence="8">
    <location>
        <begin position="21"/>
        <end position="51"/>
    </location>
</feature>
<comment type="subcellular location">
    <subcellularLocation>
        <location evidence="1 8">Cell membrane</location>
        <topology evidence="1 8">Multi-pass membrane protein</topology>
    </subcellularLocation>
</comment>
<name>A0A157NZJ5_9BORD</name>
<comment type="similarity">
    <text evidence="2">Belongs to the binding-protein-dependent transport system permease family. CysTW subfamily.</text>
</comment>
<evidence type="ECO:0000256" key="7">
    <source>
        <dbReference type="ARBA" id="ARBA00023136"/>
    </source>
</evidence>
<dbReference type="CDD" id="cd06261">
    <property type="entry name" value="TM_PBP2"/>
    <property type="match status" value="1"/>
</dbReference>